<reference evidence="2" key="1">
    <citation type="submission" date="2015-07" db="EMBL/GenBank/DDBJ databases">
        <authorList>
            <person name="Teixeira M.M."/>
            <person name="Souza R.C."/>
            <person name="Almeida L.G."/>
            <person name="Vicente V.A."/>
            <person name="de Hoog S."/>
            <person name="Bocca A.L."/>
            <person name="de Almeida S.R."/>
            <person name="Vasconcelos A.T."/>
            <person name="Felipe M.S."/>
        </authorList>
    </citation>
    <scope>NUCLEOTIDE SEQUENCE [LARGE SCALE GENOMIC DNA]</scope>
    <source>
        <strain evidence="2">KSF</strain>
    </source>
</reference>
<sequence length="71" mass="7623">MPVELLLHEETLDMSYEPFEGQDEEVLSRASAPVSLHAPTSKIHILFGSDVFAAAVEESAGKNSPVDQLAA</sequence>
<evidence type="ECO:0000313" key="2">
    <source>
        <dbReference type="Proteomes" id="UP000094526"/>
    </source>
</evidence>
<dbReference type="VEuPathDB" id="FungiDB:CLCR_03214"/>
<accession>A0A1C1D225</accession>
<keyword evidence="2" id="KW-1185">Reference proteome</keyword>
<comment type="caution">
    <text evidence="1">The sequence shown here is derived from an EMBL/GenBank/DDBJ whole genome shotgun (WGS) entry which is preliminary data.</text>
</comment>
<gene>
    <name evidence="1" type="ORF">CLCR_03214</name>
</gene>
<protein>
    <submittedName>
        <fullName evidence="1">Uncharacterized protein</fullName>
    </submittedName>
</protein>
<dbReference type="EMBL" id="LGRB01000003">
    <property type="protein sequence ID" value="OCT54735.1"/>
    <property type="molecule type" value="Genomic_DNA"/>
</dbReference>
<dbReference type="Proteomes" id="UP000094526">
    <property type="component" value="Unassembled WGS sequence"/>
</dbReference>
<name>A0A1C1D225_9EURO</name>
<evidence type="ECO:0000313" key="1">
    <source>
        <dbReference type="EMBL" id="OCT54735.1"/>
    </source>
</evidence>
<organism evidence="1 2">
    <name type="scientific">Cladophialophora carrionii</name>
    <dbReference type="NCBI Taxonomy" id="86049"/>
    <lineage>
        <taxon>Eukaryota</taxon>
        <taxon>Fungi</taxon>
        <taxon>Dikarya</taxon>
        <taxon>Ascomycota</taxon>
        <taxon>Pezizomycotina</taxon>
        <taxon>Eurotiomycetes</taxon>
        <taxon>Chaetothyriomycetidae</taxon>
        <taxon>Chaetothyriales</taxon>
        <taxon>Herpotrichiellaceae</taxon>
        <taxon>Cladophialophora</taxon>
    </lineage>
</organism>
<proteinExistence type="predicted"/>
<dbReference type="AlphaFoldDB" id="A0A1C1D225"/>